<comment type="caution">
    <text evidence="10">The sequence shown here is derived from an EMBL/GenBank/DDBJ whole genome shotgun (WGS) entry which is preliminary data.</text>
</comment>
<evidence type="ECO:0000256" key="8">
    <source>
        <dbReference type="HAMAP-Rule" id="MF_00917"/>
    </source>
</evidence>
<dbReference type="SFLD" id="SFLDS00029">
    <property type="entry name" value="Radical_SAM"/>
    <property type="match status" value="1"/>
</dbReference>
<dbReference type="GO" id="GO:0008616">
    <property type="term" value="P:tRNA queuosine(34) biosynthetic process"/>
    <property type="evidence" value="ECO:0007669"/>
    <property type="project" value="UniProtKB-UniRule"/>
</dbReference>
<dbReference type="GO" id="GO:0016840">
    <property type="term" value="F:carbon-nitrogen lyase activity"/>
    <property type="evidence" value="ECO:0007669"/>
    <property type="project" value="UniProtKB-UniRule"/>
</dbReference>
<feature type="binding site" evidence="8">
    <location>
        <position position="46"/>
    </location>
    <ligand>
        <name>[4Fe-4S] cluster</name>
        <dbReference type="ChEBI" id="CHEBI:49883"/>
        <note>4Fe-4S-S-AdoMet</note>
    </ligand>
</feature>
<dbReference type="EMBL" id="QUOU01000001">
    <property type="protein sequence ID" value="REL26798.1"/>
    <property type="molecule type" value="Genomic_DNA"/>
</dbReference>
<feature type="binding site" evidence="8">
    <location>
        <position position="38"/>
    </location>
    <ligand>
        <name>substrate</name>
    </ligand>
</feature>
<dbReference type="InterPro" id="IPR013785">
    <property type="entry name" value="Aldolase_TIM"/>
</dbReference>
<keyword evidence="2 8" id="KW-0949">S-adenosyl-L-methionine</keyword>
<gene>
    <name evidence="8 10" type="primary">queE</name>
    <name evidence="10" type="ORF">DXX93_09575</name>
</gene>
<keyword evidence="5 8" id="KW-0408">Iron</keyword>
<evidence type="ECO:0000256" key="6">
    <source>
        <dbReference type="ARBA" id="ARBA00023014"/>
    </source>
</evidence>
<dbReference type="EC" id="4.3.99.3" evidence="8"/>
<comment type="cofactor">
    <cofactor evidence="8">
        <name>[4Fe-4S] cluster</name>
        <dbReference type="ChEBI" id="CHEBI:49883"/>
    </cofactor>
    <text evidence="8">Binds 1 [4Fe-4S] cluster. The cluster is coordinated with 3 cysteines and an exchangeable S-adenosyl-L-methionine.</text>
</comment>
<dbReference type="PANTHER" id="PTHR42836:SF1">
    <property type="entry name" value="7-CARBOXY-7-DEAZAGUANINE SYNTHASE"/>
    <property type="match status" value="1"/>
</dbReference>
<keyword evidence="6 8" id="KW-0411">Iron-sulfur</keyword>
<dbReference type="Proteomes" id="UP000256478">
    <property type="component" value="Unassembled WGS sequence"/>
</dbReference>
<keyword evidence="3 8" id="KW-0479">Metal-binding</keyword>
<evidence type="ECO:0000256" key="4">
    <source>
        <dbReference type="ARBA" id="ARBA00022842"/>
    </source>
</evidence>
<dbReference type="AlphaFoldDB" id="A0A3E0TQM5"/>
<comment type="subunit">
    <text evidence="8">Homodimer.</text>
</comment>
<evidence type="ECO:0000256" key="5">
    <source>
        <dbReference type="ARBA" id="ARBA00023004"/>
    </source>
</evidence>
<dbReference type="Gene3D" id="3.20.20.70">
    <property type="entry name" value="Aldolase class I"/>
    <property type="match status" value="1"/>
</dbReference>
<organism evidence="10 11">
    <name type="scientific">Thalassotalea euphylliae</name>
    <dbReference type="NCBI Taxonomy" id="1655234"/>
    <lineage>
        <taxon>Bacteria</taxon>
        <taxon>Pseudomonadati</taxon>
        <taxon>Pseudomonadota</taxon>
        <taxon>Gammaproteobacteria</taxon>
        <taxon>Alteromonadales</taxon>
        <taxon>Colwelliaceae</taxon>
        <taxon>Thalassotalea</taxon>
    </lineage>
</organism>
<comment type="cofactor">
    <cofactor evidence="8">
        <name>Mg(2+)</name>
        <dbReference type="ChEBI" id="CHEBI:18420"/>
    </cofactor>
</comment>
<feature type="binding site" evidence="8">
    <location>
        <position position="42"/>
    </location>
    <ligand>
        <name>[4Fe-4S] cluster</name>
        <dbReference type="ChEBI" id="CHEBI:49883"/>
        <note>4Fe-4S-S-AdoMet</note>
    </ligand>
</feature>
<dbReference type="NCBIfam" id="TIGR04322">
    <property type="entry name" value="rSAM_QueE_Ecoli"/>
    <property type="match status" value="1"/>
</dbReference>
<evidence type="ECO:0000256" key="3">
    <source>
        <dbReference type="ARBA" id="ARBA00022723"/>
    </source>
</evidence>
<comment type="caution">
    <text evidence="8">Lacks conserved residue(s) required for the propagation of feature annotation.</text>
</comment>
<dbReference type="OrthoDB" id="9792276at2"/>
<comment type="cofactor">
    <cofactor evidence="8">
        <name>S-adenosyl-L-methionine</name>
        <dbReference type="ChEBI" id="CHEBI:59789"/>
    </cofactor>
    <text evidence="8">Binds 1 S-adenosyl-L-methionine per subunit.</text>
</comment>
<sequence>MTTDITPSEKTTFYKINELFETLQGEGSFTGQPSIFIRLQGCPVGCSWCDTKHTWETKPDLAIPVKDLLAKREESEHWTELSVEGITALFVEQSYQAKHVVITGGEPCMFDLTPLCAALESRGYSTQIETSGTFEINTTENCWVTVSPKVNMRGGYKVLSQAMQRANEIKHPVATEQHVDDLKALLAEHQVTDKQVYLQPISQKQRATELAINTCIENNWRLSVQVHKYIGIE</sequence>
<evidence type="ECO:0000313" key="10">
    <source>
        <dbReference type="EMBL" id="REL26798.1"/>
    </source>
</evidence>
<name>A0A3E0TQM5_9GAMM</name>
<accession>A0A3E0TQM5</accession>
<comment type="similarity">
    <text evidence="8">Belongs to the radical SAM superfamily. 7-carboxy-7-deazaguanine synthase family.</text>
</comment>
<dbReference type="GO" id="GO:0051539">
    <property type="term" value="F:4 iron, 4 sulfur cluster binding"/>
    <property type="evidence" value="ECO:0007669"/>
    <property type="project" value="UniProtKB-UniRule"/>
</dbReference>
<feature type="binding site" evidence="8">
    <location>
        <position position="49"/>
    </location>
    <ligand>
        <name>[4Fe-4S] cluster</name>
        <dbReference type="ChEBI" id="CHEBI:49883"/>
        <note>4Fe-4S-S-AdoMet</note>
    </ligand>
</feature>
<feature type="binding site" evidence="8">
    <location>
        <position position="51"/>
    </location>
    <ligand>
        <name>Mg(2+)</name>
        <dbReference type="ChEBI" id="CHEBI:18420"/>
    </ligand>
</feature>
<dbReference type="GO" id="GO:0000287">
    <property type="term" value="F:magnesium ion binding"/>
    <property type="evidence" value="ECO:0007669"/>
    <property type="project" value="UniProtKB-UniRule"/>
</dbReference>
<keyword evidence="8" id="KW-0671">Queuosine biosynthesis</keyword>
<evidence type="ECO:0000259" key="9">
    <source>
        <dbReference type="PROSITE" id="PS51918"/>
    </source>
</evidence>
<dbReference type="InterPro" id="IPR007197">
    <property type="entry name" value="rSAM"/>
</dbReference>
<evidence type="ECO:0000256" key="7">
    <source>
        <dbReference type="ARBA" id="ARBA00023239"/>
    </source>
</evidence>
<dbReference type="InterPro" id="IPR058240">
    <property type="entry name" value="rSAM_sf"/>
</dbReference>
<dbReference type="HAMAP" id="MF_00917">
    <property type="entry name" value="QueE"/>
    <property type="match status" value="1"/>
</dbReference>
<dbReference type="UniPathway" id="UPA00391"/>
<dbReference type="InterPro" id="IPR027609">
    <property type="entry name" value="rSAM_QueE_proteobac"/>
</dbReference>
<dbReference type="PROSITE" id="PS51918">
    <property type="entry name" value="RADICAL_SAM"/>
    <property type="match status" value="1"/>
</dbReference>
<evidence type="ECO:0000256" key="2">
    <source>
        <dbReference type="ARBA" id="ARBA00022691"/>
    </source>
</evidence>
<keyword evidence="7 8" id="KW-0456">Lyase</keyword>
<feature type="binding site" evidence="8">
    <location>
        <position position="103"/>
    </location>
    <ligand>
        <name>substrate</name>
    </ligand>
</feature>
<feature type="binding site" evidence="8">
    <location>
        <begin position="147"/>
        <end position="149"/>
    </location>
    <ligand>
        <name>S-adenosyl-L-methionine</name>
        <dbReference type="ChEBI" id="CHEBI:59789"/>
    </ligand>
</feature>
<feature type="binding site" evidence="8">
    <location>
        <position position="105"/>
    </location>
    <ligand>
        <name>S-adenosyl-L-methionine</name>
        <dbReference type="ChEBI" id="CHEBI:59789"/>
    </ligand>
</feature>
<feature type="binding site" evidence="8">
    <location>
        <begin position="23"/>
        <end position="25"/>
    </location>
    <ligand>
        <name>substrate</name>
    </ligand>
</feature>
<evidence type="ECO:0000256" key="1">
    <source>
        <dbReference type="ARBA" id="ARBA00022485"/>
    </source>
</evidence>
<dbReference type="GO" id="GO:1904047">
    <property type="term" value="F:S-adenosyl-L-methionine binding"/>
    <property type="evidence" value="ECO:0007669"/>
    <property type="project" value="UniProtKB-UniRule"/>
</dbReference>
<dbReference type="Pfam" id="PF04055">
    <property type="entry name" value="Radical_SAM"/>
    <property type="match status" value="1"/>
</dbReference>
<keyword evidence="4 8" id="KW-0460">Magnesium</keyword>
<comment type="pathway">
    <text evidence="8">Purine metabolism; 7-cyano-7-deazaguanine biosynthesis.</text>
</comment>
<feature type="domain" description="Radical SAM core" evidence="9">
    <location>
        <begin position="29"/>
        <end position="233"/>
    </location>
</feature>
<dbReference type="PANTHER" id="PTHR42836">
    <property type="entry name" value="7-CARBOXY-7-DEAZAGUANINE SYNTHASE"/>
    <property type="match status" value="1"/>
</dbReference>
<evidence type="ECO:0000313" key="11">
    <source>
        <dbReference type="Proteomes" id="UP000256478"/>
    </source>
</evidence>
<reference evidence="10 11" key="1">
    <citation type="submission" date="2018-08" db="EMBL/GenBank/DDBJ databases">
        <title>Thalassotalea euphylliae genome.</title>
        <authorList>
            <person name="Summers S."/>
            <person name="Rice S.A."/>
            <person name="Freckelton M.L."/>
            <person name="Nedved B.T."/>
            <person name="Hadfield M.G."/>
        </authorList>
    </citation>
    <scope>NUCLEOTIDE SEQUENCE [LARGE SCALE GENOMIC DNA]</scope>
    <source>
        <strain evidence="10 11">H1</strain>
    </source>
</reference>
<dbReference type="SUPFAM" id="SSF102114">
    <property type="entry name" value="Radical SAM enzymes"/>
    <property type="match status" value="1"/>
</dbReference>
<feature type="binding site" evidence="8">
    <location>
        <begin position="48"/>
        <end position="50"/>
    </location>
    <ligand>
        <name>S-adenosyl-L-methionine</name>
        <dbReference type="ChEBI" id="CHEBI:59789"/>
    </ligand>
</feature>
<comment type="catalytic activity">
    <reaction evidence="8">
        <text>6-carboxy-5,6,7,8-tetrahydropterin + H(+) = 7-carboxy-7-carbaguanine + NH4(+)</text>
        <dbReference type="Rhea" id="RHEA:27974"/>
        <dbReference type="ChEBI" id="CHEBI:15378"/>
        <dbReference type="ChEBI" id="CHEBI:28938"/>
        <dbReference type="ChEBI" id="CHEBI:61032"/>
        <dbReference type="ChEBI" id="CHEBI:61036"/>
        <dbReference type="EC" id="4.3.99.3"/>
    </reaction>
</comment>
<dbReference type="InterPro" id="IPR024924">
    <property type="entry name" value="7-CO-7-deazaguanine_synth-like"/>
</dbReference>
<dbReference type="RefSeq" id="WP_116007904.1">
    <property type="nucleotide sequence ID" value="NZ_QUOU01000001.1"/>
</dbReference>
<keyword evidence="1 8" id="KW-0004">4Fe-4S</keyword>
<comment type="function">
    <text evidence="8">Catalyzes the complex heterocyclic radical-mediated conversion of 6-carboxy-5,6,7,8-tetrahydropterin (CPH4) to 7-carboxy-7-deazaguanine (CDG), a step common to the biosynthetic pathways of all 7-deazapurine-containing compounds.</text>
</comment>
<dbReference type="PIRSF" id="PIRSF000370">
    <property type="entry name" value="QueE"/>
    <property type="match status" value="1"/>
</dbReference>
<protein>
    <recommendedName>
        <fullName evidence="8">7-carboxy-7-deazaguanine synthase</fullName>
        <shortName evidence="8">CDG synthase</shortName>
        <ecNumber evidence="8">4.3.99.3</ecNumber>
    </recommendedName>
    <alternativeName>
        <fullName evidence="8">Queuosine biosynthesis protein QueE</fullName>
    </alternativeName>
</protein>
<proteinExistence type="inferred from homology"/>